<keyword evidence="4 10" id="KW-0677">Repeat</keyword>
<feature type="repeat" description="Solcar" evidence="11">
    <location>
        <begin position="51"/>
        <end position="130"/>
    </location>
</feature>
<dbReference type="GeneID" id="30037982"/>
<gene>
    <name evidence="13" type="ORF">AWJ20_9</name>
</gene>
<feature type="compositionally biased region" description="Low complexity" evidence="12">
    <location>
        <begin position="17"/>
        <end position="29"/>
    </location>
</feature>
<feature type="compositionally biased region" description="Basic and acidic residues" evidence="12">
    <location>
        <begin position="30"/>
        <end position="48"/>
    </location>
</feature>
<reference evidence="13 14" key="1">
    <citation type="submission" date="2016-02" db="EMBL/GenBank/DDBJ databases">
        <title>Complete genome sequence and transcriptome regulation of the pentose utilising yeast Sugiyamaella lignohabitans.</title>
        <authorList>
            <person name="Bellasio M."/>
            <person name="Peymann A."/>
            <person name="Valli M."/>
            <person name="Sipitzky M."/>
            <person name="Graf A."/>
            <person name="Sauer M."/>
            <person name="Marx H."/>
            <person name="Mattanovich D."/>
        </authorList>
    </citation>
    <scope>NUCLEOTIDE SEQUENCE [LARGE SCALE GENOMIC DNA]</scope>
    <source>
        <strain evidence="13 14">CBS 10342</strain>
    </source>
</reference>
<comment type="catalytic activity">
    <reaction evidence="9 10">
        <text>glycine(in) = glycine(out)</text>
        <dbReference type="Rhea" id="RHEA:70715"/>
        <dbReference type="ChEBI" id="CHEBI:57305"/>
    </reaction>
</comment>
<keyword evidence="2 10" id="KW-0813">Transport</keyword>
<dbReference type="Pfam" id="PF00153">
    <property type="entry name" value="Mito_carr"/>
    <property type="match status" value="3"/>
</dbReference>
<dbReference type="RefSeq" id="XP_018734266.1">
    <property type="nucleotide sequence ID" value="XM_018882870.1"/>
</dbReference>
<evidence type="ECO:0000256" key="12">
    <source>
        <dbReference type="SAM" id="MobiDB-lite"/>
    </source>
</evidence>
<dbReference type="PROSITE" id="PS50920">
    <property type="entry name" value="SOLCAR"/>
    <property type="match status" value="3"/>
</dbReference>
<evidence type="ECO:0000256" key="2">
    <source>
        <dbReference type="ARBA" id="ARBA00022448"/>
    </source>
</evidence>
<dbReference type="OrthoDB" id="1924968at2759"/>
<keyword evidence="14" id="KW-1185">Reference proteome</keyword>
<dbReference type="HAMAP" id="MF_03064">
    <property type="entry name" value="SLC25A38"/>
    <property type="match status" value="1"/>
</dbReference>
<keyword evidence="3 10" id="KW-0812">Transmembrane</keyword>
<dbReference type="GO" id="GO:1904983">
    <property type="term" value="P:glycine import into mitochondrion"/>
    <property type="evidence" value="ECO:0007669"/>
    <property type="project" value="UniProtKB-UniRule"/>
</dbReference>
<dbReference type="PANTHER" id="PTHR46181">
    <property type="entry name" value="MITOCHONDRIAL GLYCINE TRANSPORTER"/>
    <property type="match status" value="1"/>
</dbReference>
<evidence type="ECO:0000256" key="11">
    <source>
        <dbReference type="PROSITE-ProRule" id="PRU00282"/>
    </source>
</evidence>
<evidence type="ECO:0000256" key="3">
    <source>
        <dbReference type="ARBA" id="ARBA00022692"/>
    </source>
</evidence>
<feature type="repeat" description="Solcar" evidence="11">
    <location>
        <begin position="264"/>
        <end position="348"/>
    </location>
</feature>
<organism evidence="13 14">
    <name type="scientific">Sugiyamaella lignohabitans</name>
    <dbReference type="NCBI Taxonomy" id="796027"/>
    <lineage>
        <taxon>Eukaryota</taxon>
        <taxon>Fungi</taxon>
        <taxon>Dikarya</taxon>
        <taxon>Ascomycota</taxon>
        <taxon>Saccharomycotina</taxon>
        <taxon>Dipodascomycetes</taxon>
        <taxon>Dipodascales</taxon>
        <taxon>Trichomonascaceae</taxon>
        <taxon>Sugiyamaella</taxon>
    </lineage>
</organism>
<keyword evidence="7 10" id="KW-0496">Mitochondrion</keyword>
<evidence type="ECO:0000256" key="10">
    <source>
        <dbReference type="HAMAP-Rule" id="MF_03064"/>
    </source>
</evidence>
<dbReference type="GO" id="GO:0015187">
    <property type="term" value="F:glycine transmembrane transporter activity"/>
    <property type="evidence" value="ECO:0007669"/>
    <property type="project" value="UniProtKB-UniRule"/>
</dbReference>
<dbReference type="InterPro" id="IPR018108">
    <property type="entry name" value="MCP_transmembrane"/>
</dbReference>
<evidence type="ECO:0000256" key="7">
    <source>
        <dbReference type="ARBA" id="ARBA00023128"/>
    </source>
</evidence>
<evidence type="ECO:0000313" key="14">
    <source>
        <dbReference type="Proteomes" id="UP000189580"/>
    </source>
</evidence>
<comment type="subcellular location">
    <subcellularLocation>
        <location evidence="1">Membrane</location>
        <topology evidence="1">Multi-pass membrane protein</topology>
    </subcellularLocation>
    <subcellularLocation>
        <location evidence="10">Mitochondrion inner membrane</location>
        <topology evidence="10">Multi-pass membrane protein</topology>
    </subcellularLocation>
</comment>
<evidence type="ECO:0000313" key="13">
    <source>
        <dbReference type="EMBL" id="ANB11789.1"/>
    </source>
</evidence>
<evidence type="ECO:0000256" key="1">
    <source>
        <dbReference type="ARBA" id="ARBA00004141"/>
    </source>
</evidence>
<protein>
    <recommendedName>
        <fullName evidence="10">Mitochondrial glycine transporter</fullName>
    </recommendedName>
    <alternativeName>
        <fullName evidence="10">Solute carrier family 25 member 38 homolog</fullName>
    </alternativeName>
</protein>
<name>A0A167CJQ6_9ASCO</name>
<accession>A0A167CJQ6</accession>
<sequence length="353" mass="39064">MSDSTPQPQQITAIKTPLPSKSCSKPLSISKDDSSSTEPDTKPKDKPLRKASPTSHLYAGFASGITSSILLQPLDLLKTRVQQSGEATITSAFKELTSFRALWRGTVPSALRMSIGSGLYFTTLNSTRAYLQQRNYNKLLQDHDKDTTSKAGNAGLGDSSSLPKLGMYENLASGAFVRGVVGFMTMPITVIKVRYESSMYNYTSMWNAVQSVYRNHGVRGYFYGYGATFARDAPYAGLYVLFYEKSKEIVNNLFPSTERRSTVTAAIMNSSSAFFSAGLATTITSPFDTIKTRVQLNPVKYKGFFQAAKIMVKEDGFIRFFDGLSLRLSRKALSAGISWCIYEEIVRRLQQPL</sequence>
<dbReference type="SUPFAM" id="SSF103506">
    <property type="entry name" value="Mitochondrial carrier"/>
    <property type="match status" value="1"/>
</dbReference>
<proteinExistence type="inferred from homology"/>
<dbReference type="InterPro" id="IPR023395">
    <property type="entry name" value="MCP_dom_sf"/>
</dbReference>
<evidence type="ECO:0000256" key="5">
    <source>
        <dbReference type="ARBA" id="ARBA00022792"/>
    </source>
</evidence>
<feature type="compositionally biased region" description="Polar residues" evidence="12">
    <location>
        <begin position="1"/>
        <end position="13"/>
    </location>
</feature>
<keyword evidence="8 10" id="KW-0472">Membrane</keyword>
<feature type="repeat" description="Solcar" evidence="11">
    <location>
        <begin position="165"/>
        <end position="249"/>
    </location>
</feature>
<dbReference type="KEGG" id="slb:AWJ20_9"/>
<dbReference type="PANTHER" id="PTHR46181:SF3">
    <property type="entry name" value="MITOCHONDRIAL GLYCINE TRANSPORTER"/>
    <property type="match status" value="1"/>
</dbReference>
<dbReference type="EMBL" id="CP014501">
    <property type="protein sequence ID" value="ANB11789.1"/>
    <property type="molecule type" value="Genomic_DNA"/>
</dbReference>
<dbReference type="GO" id="GO:0006783">
    <property type="term" value="P:heme biosynthetic process"/>
    <property type="evidence" value="ECO:0007669"/>
    <property type="project" value="EnsemblFungi"/>
</dbReference>
<evidence type="ECO:0000256" key="9">
    <source>
        <dbReference type="ARBA" id="ARBA00034060"/>
    </source>
</evidence>
<dbReference type="FunFam" id="1.50.40.10:FF:000103">
    <property type="entry name" value="Mitochondrial glycine transporter"/>
    <property type="match status" value="1"/>
</dbReference>
<dbReference type="GO" id="GO:0005743">
    <property type="term" value="C:mitochondrial inner membrane"/>
    <property type="evidence" value="ECO:0007669"/>
    <property type="project" value="UniProtKB-SubCell"/>
</dbReference>
<evidence type="ECO:0000256" key="8">
    <source>
        <dbReference type="ARBA" id="ARBA00023136"/>
    </source>
</evidence>
<dbReference type="InterPro" id="IPR030847">
    <property type="entry name" value="Hem25/SLC25A38"/>
</dbReference>
<evidence type="ECO:0000256" key="4">
    <source>
        <dbReference type="ARBA" id="ARBA00022737"/>
    </source>
</evidence>
<evidence type="ECO:0000256" key="6">
    <source>
        <dbReference type="ARBA" id="ARBA00022989"/>
    </source>
</evidence>
<keyword evidence="5 10" id="KW-0999">Mitochondrion inner membrane</keyword>
<dbReference type="Proteomes" id="UP000189580">
    <property type="component" value="Chromosome a"/>
</dbReference>
<keyword evidence="6 10" id="KW-1133">Transmembrane helix</keyword>
<feature type="region of interest" description="Disordered" evidence="12">
    <location>
        <begin position="1"/>
        <end position="52"/>
    </location>
</feature>
<comment type="function">
    <text evidence="10">Mitochondrial glycine transporter that imports glycine into the mitochondrial matrix. Plays an important role in providing glycine for the first enzymatic step in heme biosynthesis, the condensation of glycine with succinyl-CoA to produce 5-aminolevulinate (ALA) in the miochondrial matrix.</text>
</comment>
<dbReference type="Gene3D" id="1.50.40.10">
    <property type="entry name" value="Mitochondrial carrier domain"/>
    <property type="match status" value="2"/>
</dbReference>
<comment type="similarity">
    <text evidence="10">Belongs to the mitochondrial carrier (TC 2.A.29) family. SLC25A38 subfamily.</text>
</comment>
<dbReference type="AlphaFoldDB" id="A0A167CJQ6"/>